<reference evidence="12" key="2">
    <citation type="submission" date="2012-11" db="EMBL/GenBank/DDBJ databases">
        <authorList>
            <person name="Kuo A."/>
            <person name="Curtis B.A."/>
            <person name="Tanifuji G."/>
            <person name="Burki F."/>
            <person name="Gruber A."/>
            <person name="Irimia M."/>
            <person name="Maruyama S."/>
            <person name="Arias M.C."/>
            <person name="Ball S.G."/>
            <person name="Gile G.H."/>
            <person name="Hirakawa Y."/>
            <person name="Hopkins J.F."/>
            <person name="Rensing S.A."/>
            <person name="Schmutz J."/>
            <person name="Symeonidi A."/>
            <person name="Elias M."/>
            <person name="Eveleigh R.J."/>
            <person name="Herman E.K."/>
            <person name="Klute M.J."/>
            <person name="Nakayama T."/>
            <person name="Obornik M."/>
            <person name="Reyes-Prieto A."/>
            <person name="Armbrust E.V."/>
            <person name="Aves S.J."/>
            <person name="Beiko R.G."/>
            <person name="Coutinho P."/>
            <person name="Dacks J.B."/>
            <person name="Durnford D.G."/>
            <person name="Fast N.M."/>
            <person name="Green B.R."/>
            <person name="Grisdale C."/>
            <person name="Hempe F."/>
            <person name="Henrissat B."/>
            <person name="Hoppner M.P."/>
            <person name="Ishida K.-I."/>
            <person name="Kim E."/>
            <person name="Koreny L."/>
            <person name="Kroth P.G."/>
            <person name="Liu Y."/>
            <person name="Malik S.-B."/>
            <person name="Maier U.G."/>
            <person name="McRose D."/>
            <person name="Mock T."/>
            <person name="Neilson J.A."/>
            <person name="Onodera N.T."/>
            <person name="Poole A.M."/>
            <person name="Pritham E.J."/>
            <person name="Richards T.A."/>
            <person name="Rocap G."/>
            <person name="Roy S.W."/>
            <person name="Sarai C."/>
            <person name="Schaack S."/>
            <person name="Shirato S."/>
            <person name="Slamovits C.H."/>
            <person name="Spencer D.F."/>
            <person name="Suzuki S."/>
            <person name="Worden A.Z."/>
            <person name="Zauner S."/>
            <person name="Barry K."/>
            <person name="Bell C."/>
            <person name="Bharti A.K."/>
            <person name="Crow J.A."/>
            <person name="Grimwood J."/>
            <person name="Kramer R."/>
            <person name="Lindquist E."/>
            <person name="Lucas S."/>
            <person name="Salamov A."/>
            <person name="McFadden G.I."/>
            <person name="Lane C.E."/>
            <person name="Keeling P.J."/>
            <person name="Gray M.W."/>
            <person name="Grigoriev I.V."/>
            <person name="Archibald J.M."/>
        </authorList>
    </citation>
    <scope>NUCLEOTIDE SEQUENCE</scope>
    <source>
        <strain evidence="12">CCMP2712</strain>
    </source>
</reference>
<dbReference type="CDD" id="cd10211">
    <property type="entry name" value="ASKHA_NBD_Arp5"/>
    <property type="match status" value="1"/>
</dbReference>
<dbReference type="OrthoDB" id="7340501at2759"/>
<organism evidence="10">
    <name type="scientific">Guillardia theta (strain CCMP2712)</name>
    <name type="common">Cryptophyte</name>
    <dbReference type="NCBI Taxonomy" id="905079"/>
    <lineage>
        <taxon>Eukaryota</taxon>
        <taxon>Cryptophyceae</taxon>
        <taxon>Pyrenomonadales</taxon>
        <taxon>Geminigeraceae</taxon>
        <taxon>Guillardia</taxon>
    </lineage>
</organism>
<feature type="coiled-coil region" evidence="8">
    <location>
        <begin position="308"/>
        <end position="335"/>
    </location>
</feature>
<dbReference type="RefSeq" id="XP_005832398.1">
    <property type="nucleotide sequence ID" value="XM_005832341.1"/>
</dbReference>
<keyword evidence="4 8" id="KW-0175">Coiled coil</keyword>
<accession>L1JA51</accession>
<comment type="subcellular location">
    <subcellularLocation>
        <location evidence="1">Nucleus</location>
    </subcellularLocation>
</comment>
<dbReference type="FunFam" id="3.30.420.40:FF:000122">
    <property type="entry name" value="ARP5 actin-related protein 5 homolog"/>
    <property type="match status" value="1"/>
</dbReference>
<reference evidence="11" key="3">
    <citation type="submission" date="2015-06" db="UniProtKB">
        <authorList>
            <consortium name="EnsemblProtists"/>
        </authorList>
    </citation>
    <scope>IDENTIFICATION</scope>
</reference>
<proteinExistence type="inferred from homology"/>
<dbReference type="STRING" id="905079.L1JA51"/>
<dbReference type="SMART" id="SM00268">
    <property type="entry name" value="ACTIN"/>
    <property type="match status" value="1"/>
</dbReference>
<keyword evidence="6" id="KW-0539">Nucleus</keyword>
<dbReference type="EnsemblProtists" id="EKX45418">
    <property type="protein sequence ID" value="EKX45418"/>
    <property type="gene ID" value="GUITHDRAFT_138992"/>
</dbReference>
<feature type="region of interest" description="Disordered" evidence="9">
    <location>
        <begin position="395"/>
        <end position="486"/>
    </location>
</feature>
<dbReference type="HOGENOM" id="CLU_008246_1_0_1"/>
<feature type="region of interest" description="Disordered" evidence="9">
    <location>
        <begin position="1"/>
        <end position="33"/>
    </location>
</feature>
<gene>
    <name evidence="10" type="ORF">GUITHDRAFT_138992</name>
</gene>
<dbReference type="Pfam" id="PF00022">
    <property type="entry name" value="Actin"/>
    <property type="match status" value="2"/>
</dbReference>
<keyword evidence="5" id="KW-0804">Transcription</keyword>
<dbReference type="GO" id="GO:0006974">
    <property type="term" value="P:DNA damage response"/>
    <property type="evidence" value="ECO:0007669"/>
    <property type="project" value="UniProtKB-KW"/>
</dbReference>
<dbReference type="PaxDb" id="55529-EKX45418"/>
<evidence type="ECO:0000256" key="7">
    <source>
        <dbReference type="RuleBase" id="RU000487"/>
    </source>
</evidence>
<dbReference type="InterPro" id="IPR043129">
    <property type="entry name" value="ATPase_NBD"/>
</dbReference>
<evidence type="ECO:0008006" key="13">
    <source>
        <dbReference type="Google" id="ProtNLM"/>
    </source>
</evidence>
<name>L1JA51_GUITC</name>
<dbReference type="Proteomes" id="UP000011087">
    <property type="component" value="Unassembled WGS sequence"/>
</dbReference>
<evidence type="ECO:0000256" key="6">
    <source>
        <dbReference type="ARBA" id="ARBA00023242"/>
    </source>
</evidence>
<sequence length="760" mass="86266">MPKDDEDVIEFPPEPSTSNLPEPRPLEYDGSKWPPSKPLVIDVGSHSTRAGWAGEKDPCVVLRSLVGKAKDGKGDLVTLAGDQLLCRDISKTMVRSPFEKDVVQHFESMETILDYTLYRMGIHTEKLYHPVLVTEALCNPNYCRSRFSEILFECYGAPKVAYGVDALFAYDSMLNSPASYTPQETWGGKASHGLIIRVGHSSSNVIPIYDGAVGFKSSYRMALGGFSCSNTLQQLLLLRHPQHKPAITAHRVQLIKEKFCFVAQEDYMEKLREYESLESLQKKSMRVENLIVRFQLPYTEKEVPVQTEEEIQRRKRQREEQAKRLREMASQKRQEKLRVLAQNIKALLDLQIDEVGEKIAAFGISEPTKPASVSKFLGNLSRQLNDIRAKHKAKGFDVPAGEAREGGEAAPASMKFDASDDPVVEEFLKAEPEEDKEREKKRKQKMMAGLQQARLAEKKRKTEQAEEKQRKRQEEEEERKLDPQKWLTGAKQRHANLFQKYQQRQKKKAMVNDRRSEASNERMKAIISTLAGSEDAKKKNADGCADDGSDFGDDDDDWNVYRQISREAVSDSSEEEVDATLAELDAQILELDPLHIPVSQFHQENEPSTNVYIPTARDFQLALSTELIQVPEILFQPSIIGLEHCGMAELINNVLNRYNMDQRMRMAENVYICGGGSLFPGFKERIEYEIRCLLPAGANLNVVVAHDPILETWRGASKFAAHEKFESVCLTKQEWEEKGPGYLIEHRCSNKFFPSIASTM</sequence>
<reference evidence="10 12" key="1">
    <citation type="journal article" date="2012" name="Nature">
        <title>Algal genomes reveal evolutionary mosaicism and the fate of nucleomorphs.</title>
        <authorList>
            <consortium name="DOE Joint Genome Institute"/>
            <person name="Curtis B.A."/>
            <person name="Tanifuji G."/>
            <person name="Burki F."/>
            <person name="Gruber A."/>
            <person name="Irimia M."/>
            <person name="Maruyama S."/>
            <person name="Arias M.C."/>
            <person name="Ball S.G."/>
            <person name="Gile G.H."/>
            <person name="Hirakawa Y."/>
            <person name="Hopkins J.F."/>
            <person name="Kuo A."/>
            <person name="Rensing S.A."/>
            <person name="Schmutz J."/>
            <person name="Symeonidi A."/>
            <person name="Elias M."/>
            <person name="Eveleigh R.J."/>
            <person name="Herman E.K."/>
            <person name="Klute M.J."/>
            <person name="Nakayama T."/>
            <person name="Obornik M."/>
            <person name="Reyes-Prieto A."/>
            <person name="Armbrust E.V."/>
            <person name="Aves S.J."/>
            <person name="Beiko R.G."/>
            <person name="Coutinho P."/>
            <person name="Dacks J.B."/>
            <person name="Durnford D.G."/>
            <person name="Fast N.M."/>
            <person name="Green B.R."/>
            <person name="Grisdale C.J."/>
            <person name="Hempel F."/>
            <person name="Henrissat B."/>
            <person name="Hoppner M.P."/>
            <person name="Ishida K."/>
            <person name="Kim E."/>
            <person name="Koreny L."/>
            <person name="Kroth P.G."/>
            <person name="Liu Y."/>
            <person name="Malik S.B."/>
            <person name="Maier U.G."/>
            <person name="McRose D."/>
            <person name="Mock T."/>
            <person name="Neilson J.A."/>
            <person name="Onodera N.T."/>
            <person name="Poole A.M."/>
            <person name="Pritham E.J."/>
            <person name="Richards T.A."/>
            <person name="Rocap G."/>
            <person name="Roy S.W."/>
            <person name="Sarai C."/>
            <person name="Schaack S."/>
            <person name="Shirato S."/>
            <person name="Slamovits C.H."/>
            <person name="Spencer D.F."/>
            <person name="Suzuki S."/>
            <person name="Worden A.Z."/>
            <person name="Zauner S."/>
            <person name="Barry K."/>
            <person name="Bell C."/>
            <person name="Bharti A.K."/>
            <person name="Crow J.A."/>
            <person name="Grimwood J."/>
            <person name="Kramer R."/>
            <person name="Lindquist E."/>
            <person name="Lucas S."/>
            <person name="Salamov A."/>
            <person name="McFadden G.I."/>
            <person name="Lane C.E."/>
            <person name="Keeling P.J."/>
            <person name="Gray M.W."/>
            <person name="Grigoriev I.V."/>
            <person name="Archibald J.M."/>
        </authorList>
    </citation>
    <scope>NUCLEOTIDE SEQUENCE</scope>
    <source>
        <strain evidence="10 12">CCMP2712</strain>
    </source>
</reference>
<dbReference type="GO" id="GO:0005634">
    <property type="term" value="C:nucleus"/>
    <property type="evidence" value="ECO:0007669"/>
    <property type="project" value="UniProtKB-SubCell"/>
</dbReference>
<evidence type="ECO:0000256" key="2">
    <source>
        <dbReference type="ARBA" id="ARBA00022763"/>
    </source>
</evidence>
<dbReference type="SUPFAM" id="SSF53067">
    <property type="entry name" value="Actin-like ATPase domain"/>
    <property type="match status" value="2"/>
</dbReference>
<protein>
    <recommendedName>
        <fullName evidence="13">Actin-related protein 5</fullName>
    </recommendedName>
</protein>
<keyword evidence="12" id="KW-1185">Reference proteome</keyword>
<comment type="similarity">
    <text evidence="7">Belongs to the actin family.</text>
</comment>
<dbReference type="GeneID" id="17302083"/>
<evidence type="ECO:0000256" key="9">
    <source>
        <dbReference type="SAM" id="MobiDB-lite"/>
    </source>
</evidence>
<feature type="compositionally biased region" description="Basic and acidic residues" evidence="9">
    <location>
        <begin position="460"/>
        <end position="483"/>
    </location>
</feature>
<evidence type="ECO:0000256" key="1">
    <source>
        <dbReference type="ARBA" id="ARBA00004123"/>
    </source>
</evidence>
<dbReference type="InterPro" id="IPR004000">
    <property type="entry name" value="Actin"/>
</dbReference>
<dbReference type="eggNOG" id="KOG0681">
    <property type="taxonomic scope" value="Eukaryota"/>
</dbReference>
<keyword evidence="3" id="KW-0805">Transcription regulation</keyword>
<evidence type="ECO:0000313" key="11">
    <source>
        <dbReference type="EnsemblProtists" id="EKX45418"/>
    </source>
</evidence>
<evidence type="ECO:0000256" key="5">
    <source>
        <dbReference type="ARBA" id="ARBA00023163"/>
    </source>
</evidence>
<dbReference type="AlphaFoldDB" id="L1JA51"/>
<dbReference type="FunFam" id="3.30.420.40:FF:000058">
    <property type="entry name" value="Putative actin-related protein 5"/>
    <property type="match status" value="1"/>
</dbReference>
<evidence type="ECO:0000313" key="12">
    <source>
        <dbReference type="Proteomes" id="UP000011087"/>
    </source>
</evidence>
<dbReference type="Gene3D" id="3.30.420.40">
    <property type="match status" value="2"/>
</dbReference>
<evidence type="ECO:0000256" key="4">
    <source>
        <dbReference type="ARBA" id="ARBA00023054"/>
    </source>
</evidence>
<dbReference type="KEGG" id="gtt:GUITHDRAFT_138992"/>
<dbReference type="OMA" id="YPFTEHV"/>
<evidence type="ECO:0000256" key="3">
    <source>
        <dbReference type="ARBA" id="ARBA00023015"/>
    </source>
</evidence>
<keyword evidence="2" id="KW-0227">DNA damage</keyword>
<feature type="compositionally biased region" description="Basic and acidic residues" evidence="9">
    <location>
        <begin position="426"/>
        <end position="438"/>
    </location>
</feature>
<dbReference type="PANTHER" id="PTHR11937">
    <property type="entry name" value="ACTIN"/>
    <property type="match status" value="1"/>
</dbReference>
<dbReference type="EMBL" id="JH992999">
    <property type="protein sequence ID" value="EKX45418.1"/>
    <property type="molecule type" value="Genomic_DNA"/>
</dbReference>
<evidence type="ECO:0000313" key="10">
    <source>
        <dbReference type="EMBL" id="EKX45418.1"/>
    </source>
</evidence>
<evidence type="ECO:0000256" key="8">
    <source>
        <dbReference type="SAM" id="Coils"/>
    </source>
</evidence>